<dbReference type="InterPro" id="IPR011611">
    <property type="entry name" value="PfkB_dom"/>
</dbReference>
<gene>
    <name evidence="5" type="ORF">LZ536_00055</name>
</gene>
<reference evidence="5" key="1">
    <citation type="submission" date="2022-05" db="EMBL/GenBank/DDBJ databases">
        <authorList>
            <person name="Jo J.-H."/>
            <person name="Im W.-T."/>
        </authorList>
    </citation>
    <scope>NUCLEOTIDE SEQUENCE</scope>
    <source>
        <strain evidence="5">SE158</strain>
    </source>
</reference>
<dbReference type="PROSITE" id="PS00584">
    <property type="entry name" value="PFKB_KINASES_2"/>
    <property type="match status" value="1"/>
</dbReference>
<organism evidence="5 6">
    <name type="scientific">Sphingomonas alba</name>
    <dbReference type="NCBI Taxonomy" id="2908208"/>
    <lineage>
        <taxon>Bacteria</taxon>
        <taxon>Pseudomonadati</taxon>
        <taxon>Pseudomonadota</taxon>
        <taxon>Alphaproteobacteria</taxon>
        <taxon>Sphingomonadales</taxon>
        <taxon>Sphingomonadaceae</taxon>
        <taxon>Sphingomonas</taxon>
    </lineage>
</organism>
<dbReference type="Pfam" id="PF00294">
    <property type="entry name" value="PfkB"/>
    <property type="match status" value="1"/>
</dbReference>
<keyword evidence="2" id="KW-0808">Transferase</keyword>
<proteinExistence type="inferred from homology"/>
<protein>
    <submittedName>
        <fullName evidence="5">Adenosine kinase</fullName>
    </submittedName>
</protein>
<comment type="similarity">
    <text evidence="1">Belongs to the carbohydrate kinase PfkB family.</text>
</comment>
<dbReference type="InterPro" id="IPR002173">
    <property type="entry name" value="Carboh/pur_kinase_PfkB_CS"/>
</dbReference>
<dbReference type="RefSeq" id="WP_249848504.1">
    <property type="nucleotide sequence ID" value="NZ_JAMGBD010000001.1"/>
</dbReference>
<dbReference type="InterPro" id="IPR029056">
    <property type="entry name" value="Ribokinase-like"/>
</dbReference>
<dbReference type="Gene3D" id="3.40.1190.20">
    <property type="match status" value="1"/>
</dbReference>
<keyword evidence="3 5" id="KW-0418">Kinase</keyword>
<dbReference type="CDD" id="cd01168">
    <property type="entry name" value="adenosine_kinase"/>
    <property type="match status" value="1"/>
</dbReference>
<evidence type="ECO:0000313" key="6">
    <source>
        <dbReference type="Proteomes" id="UP001165363"/>
    </source>
</evidence>
<evidence type="ECO:0000256" key="3">
    <source>
        <dbReference type="ARBA" id="ARBA00022777"/>
    </source>
</evidence>
<dbReference type="Proteomes" id="UP001165363">
    <property type="component" value="Unassembled WGS sequence"/>
</dbReference>
<dbReference type="EMBL" id="JAMGBD010000001">
    <property type="protein sequence ID" value="MCL6682296.1"/>
    <property type="molecule type" value="Genomic_DNA"/>
</dbReference>
<evidence type="ECO:0000256" key="2">
    <source>
        <dbReference type="ARBA" id="ARBA00022679"/>
    </source>
</evidence>
<comment type="caution">
    <text evidence="5">The sequence shown here is derived from an EMBL/GenBank/DDBJ whole genome shotgun (WGS) entry which is preliminary data.</text>
</comment>
<evidence type="ECO:0000256" key="1">
    <source>
        <dbReference type="ARBA" id="ARBA00010688"/>
    </source>
</evidence>
<dbReference type="InterPro" id="IPR052700">
    <property type="entry name" value="Carb_kinase_PfkB-like"/>
</dbReference>
<evidence type="ECO:0000313" key="5">
    <source>
        <dbReference type="EMBL" id="MCL6682296.1"/>
    </source>
</evidence>
<dbReference type="PANTHER" id="PTHR43320:SF3">
    <property type="entry name" value="CARBOHYDRATE KINASE PFKB DOMAIN-CONTAINING PROTEIN"/>
    <property type="match status" value="1"/>
</dbReference>
<evidence type="ECO:0000259" key="4">
    <source>
        <dbReference type="Pfam" id="PF00294"/>
    </source>
</evidence>
<dbReference type="SUPFAM" id="SSF53613">
    <property type="entry name" value="Ribokinase-like"/>
    <property type="match status" value="1"/>
</dbReference>
<accession>A0ABT0RI33</accession>
<dbReference type="PANTHER" id="PTHR43320">
    <property type="entry name" value="SUGAR KINASE"/>
    <property type="match status" value="1"/>
</dbReference>
<feature type="domain" description="Carbohydrate kinase PfkB" evidence="4">
    <location>
        <begin position="49"/>
        <end position="322"/>
    </location>
</feature>
<dbReference type="GO" id="GO:0016301">
    <property type="term" value="F:kinase activity"/>
    <property type="evidence" value="ECO:0007669"/>
    <property type="project" value="UniProtKB-KW"/>
</dbReference>
<keyword evidence="6" id="KW-1185">Reference proteome</keyword>
<sequence length="332" mass="34659">MPVSQPSLDIVAIGDAIVDVIATCDDAFLVEHALPKGQMQLLDTDHANRLYAAMGNARETSGGSAANSMAGIAAMGGKAAFIGQIAKDQLGEIFRHDMRALGVQFDTPALNSGSEHPTGRCLILVTPDAQRTMNTCPGASHQLKAEALDEALIASASILMLEGYLWGPELPRKAMYRAIEIARAAGRKVAFTLSESVCLEGRSEVFAKMIEDGGIDLLFANDHEAMQLAAAPSLGEALAVLAEKVPTLVITRGAEGALGLQDGVGVEIPAIPVAEIVDTTGAGDLFAAGFLTAHCRGHDLRKCLETGAIAAAEIISHFGARPEADLKALVQL</sequence>
<name>A0ABT0RI33_9SPHN</name>